<name>A0A7Z2VX39_9BURK</name>
<dbReference type="PANTHER" id="PTHR43162:SF1">
    <property type="entry name" value="PRESTALK A DIFFERENTIATION PROTEIN A"/>
    <property type="match status" value="1"/>
</dbReference>
<feature type="domain" description="NmrA-like" evidence="1">
    <location>
        <begin position="2"/>
        <end position="222"/>
    </location>
</feature>
<keyword evidence="3" id="KW-1185">Reference proteome</keyword>
<gene>
    <name evidence="2" type="ORF">HH212_14255</name>
</gene>
<dbReference type="Gene3D" id="3.90.25.10">
    <property type="entry name" value="UDP-galactose 4-epimerase, domain 1"/>
    <property type="match status" value="1"/>
</dbReference>
<dbReference type="InterPro" id="IPR036291">
    <property type="entry name" value="NAD(P)-bd_dom_sf"/>
</dbReference>
<dbReference type="CDD" id="cd05251">
    <property type="entry name" value="NmrA_like_SDR_a"/>
    <property type="match status" value="1"/>
</dbReference>
<protein>
    <submittedName>
        <fullName evidence="2">NmrA/HSCARG family protein</fullName>
    </submittedName>
</protein>
<dbReference type="InterPro" id="IPR008030">
    <property type="entry name" value="NmrA-like"/>
</dbReference>
<accession>A0A7Z2VX39</accession>
<dbReference type="SUPFAM" id="SSF51735">
    <property type="entry name" value="NAD(P)-binding Rossmann-fold domains"/>
    <property type="match status" value="1"/>
</dbReference>
<sequence>MTILVTGATGTIGRHVVDQLVQRGAAVRALVRDPAKAAFADGVEVVRGDLLDVDALRSAFSGVSTLFLLNAVVPDEFTQALVALNLAREAGVERVVYLSVIHSDLYVNVPHFAGKFGVERMLDTMGFQATILRPAYFMDNDLTVKDVVLQYGVYPMPIGSKGLAMIDARDIGEIAAIALLQRRDDARPQRLERVNLVGPDTLTGAAVAAIWSEALGRPVAYGGDDSAGFERNLRQFMPGWMAYDMRLMSERFLGDGMLPQAGDAERLQALLGRPLRSYREFAAAVVAAAVAADAAVAA</sequence>
<dbReference type="RefSeq" id="WP_170203080.1">
    <property type="nucleotide sequence ID" value="NZ_CP051685.1"/>
</dbReference>
<reference evidence="2 3" key="1">
    <citation type="submission" date="2020-04" db="EMBL/GenBank/DDBJ databases">
        <title>Genome sequencing of novel species.</title>
        <authorList>
            <person name="Heo J."/>
            <person name="Kim S.-J."/>
            <person name="Kim J.-S."/>
            <person name="Hong S.-B."/>
            <person name="Kwon S.-W."/>
        </authorList>
    </citation>
    <scope>NUCLEOTIDE SEQUENCE [LARGE SCALE GENOMIC DNA]</scope>
    <source>
        <strain evidence="2 3">GN2-R2</strain>
    </source>
</reference>
<dbReference type="KEGG" id="mfy:HH212_14255"/>
<evidence type="ECO:0000313" key="2">
    <source>
        <dbReference type="EMBL" id="QJE01051.1"/>
    </source>
</evidence>
<evidence type="ECO:0000259" key="1">
    <source>
        <dbReference type="Pfam" id="PF05368"/>
    </source>
</evidence>
<evidence type="ECO:0000313" key="3">
    <source>
        <dbReference type="Proteomes" id="UP000502415"/>
    </source>
</evidence>
<dbReference type="AlphaFoldDB" id="A0A7Z2VX39"/>
<dbReference type="Pfam" id="PF05368">
    <property type="entry name" value="NmrA"/>
    <property type="match status" value="1"/>
</dbReference>
<dbReference type="InterPro" id="IPR051604">
    <property type="entry name" value="Ergot_Alk_Oxidoreductase"/>
</dbReference>
<proteinExistence type="predicted"/>
<dbReference type="Gene3D" id="3.40.50.720">
    <property type="entry name" value="NAD(P)-binding Rossmann-like Domain"/>
    <property type="match status" value="1"/>
</dbReference>
<dbReference type="Proteomes" id="UP000502415">
    <property type="component" value="Chromosome"/>
</dbReference>
<dbReference type="PANTHER" id="PTHR43162">
    <property type="match status" value="1"/>
</dbReference>
<dbReference type="EMBL" id="CP051685">
    <property type="protein sequence ID" value="QJE01051.1"/>
    <property type="molecule type" value="Genomic_DNA"/>
</dbReference>
<organism evidence="2 3">
    <name type="scientific">Massilia forsythiae</name>
    <dbReference type="NCBI Taxonomy" id="2728020"/>
    <lineage>
        <taxon>Bacteria</taxon>
        <taxon>Pseudomonadati</taxon>
        <taxon>Pseudomonadota</taxon>
        <taxon>Betaproteobacteria</taxon>
        <taxon>Burkholderiales</taxon>
        <taxon>Oxalobacteraceae</taxon>
        <taxon>Telluria group</taxon>
        <taxon>Massilia</taxon>
    </lineage>
</organism>